<dbReference type="AlphaFoldDB" id="F9WDR6"/>
<evidence type="ECO:0000313" key="1">
    <source>
        <dbReference type="EMBL" id="CCD15420.1"/>
    </source>
</evidence>
<sequence length="323" mass="35861">MSGETVRNILYRQLTCPDFAMYCVEHAADPSLKFLFSREDSSERQLYRALLQKVNMGSNRSYVKSVGGKNCCSGRQSGASARVWALWYLLAERFAGAGSSAAVRGPHVPHTFRSVEDLAEFVALVDSAVSDNNGHEPLVRYMRGRLPMTEVFLHIIYYICEDYITQVRRSTSKSFIQLCISKGSKKSIGYSSELSGGKYAKKESRFATASGQNACSTTNGDYVALPDDYVDEETLRKGGTLLYLLNVLLSQHAKVDGGLRYKAVFEYYLLCMVELLAKCAAPGSSVLTFVRETVEAWSQRCVFSGDALQRMRTAVVVGRHAHV</sequence>
<evidence type="ECO:0000313" key="2">
    <source>
        <dbReference type="Proteomes" id="UP000000702"/>
    </source>
</evidence>
<reference evidence="2" key="1">
    <citation type="submission" date="2011-07" db="EMBL/GenBank/DDBJ databases">
        <title>Divergent evolution of antigenic variation in African trypanosomes.</title>
        <authorList>
            <person name="Jackson A.P."/>
            <person name="Berry A."/>
            <person name="Allison H.C."/>
            <person name="Burton P."/>
            <person name="Anderson J."/>
            <person name="Aslett M."/>
            <person name="Brown R."/>
            <person name="Corton N."/>
            <person name="Harris D."/>
            <person name="Hauser H."/>
            <person name="Gamble J."/>
            <person name="Gilderthorp R."/>
            <person name="McQuillan J."/>
            <person name="Quail M.A."/>
            <person name="Sanders M."/>
            <person name="Van Tonder A."/>
            <person name="Ginger M.L."/>
            <person name="Donelson J.E."/>
            <person name="Field M.C."/>
            <person name="Barry J.D."/>
            <person name="Berriman M."/>
            <person name="Hertz-Fowler C."/>
        </authorList>
    </citation>
    <scope>NUCLEOTIDE SEQUENCE [LARGE SCALE GENOMIC DNA]</scope>
    <source>
        <strain evidence="2">IL3000</strain>
    </source>
</reference>
<dbReference type="EMBL" id="CAEQ01001901">
    <property type="protein sequence ID" value="CCD15420.1"/>
    <property type="molecule type" value="Genomic_DNA"/>
</dbReference>
<proteinExistence type="predicted"/>
<name>F9WDR6_TRYCI</name>
<dbReference type="Proteomes" id="UP000000702">
    <property type="component" value="Unassembled WGS sequence"/>
</dbReference>
<gene>
    <name evidence="1" type="ORF">TCIL3000_0_59420</name>
</gene>
<keyword evidence="2" id="KW-1185">Reference proteome</keyword>
<accession>F9WDR6</accession>
<reference evidence="1 2" key="2">
    <citation type="journal article" date="2012" name="Proc. Natl. Acad. Sci. U.S.A.">
        <title>Antigenic diversity is generated by distinct evolutionary mechanisms in African trypanosome species.</title>
        <authorList>
            <person name="Jackson A.P."/>
            <person name="Berry A."/>
            <person name="Aslett M."/>
            <person name="Allison H.C."/>
            <person name="Burton P."/>
            <person name="Vavrova-Anderson J."/>
            <person name="Brown R."/>
            <person name="Browne H."/>
            <person name="Corton N."/>
            <person name="Hauser H."/>
            <person name="Gamble J."/>
            <person name="Gilderthorp R."/>
            <person name="Marcello L."/>
            <person name="McQuillan J."/>
            <person name="Otto T.D."/>
            <person name="Quail M.A."/>
            <person name="Sanders M.J."/>
            <person name="van Tonder A."/>
            <person name="Ginger M.L."/>
            <person name="Field M.C."/>
            <person name="Barry J.D."/>
            <person name="Hertz-Fowler C."/>
            <person name="Berriman M."/>
        </authorList>
    </citation>
    <scope>NUCLEOTIDE SEQUENCE [LARGE SCALE GENOMIC DNA]</scope>
    <source>
        <strain evidence="1 2">IL3000</strain>
    </source>
</reference>
<dbReference type="OMA" id="VIFLANM"/>
<dbReference type="VEuPathDB" id="TriTrypDB:TcIL3000_0_59420"/>
<protein>
    <submittedName>
        <fullName evidence="1">WGS project CAEQ00000000 data, annotated contig 2393</fullName>
    </submittedName>
</protein>
<comment type="caution">
    <text evidence="1">The sequence shown here is derived from an EMBL/GenBank/DDBJ whole genome shotgun (WGS) entry which is preliminary data.</text>
</comment>
<organism evidence="1 2">
    <name type="scientific">Trypanosoma congolense (strain IL3000)</name>
    <dbReference type="NCBI Taxonomy" id="1068625"/>
    <lineage>
        <taxon>Eukaryota</taxon>
        <taxon>Discoba</taxon>
        <taxon>Euglenozoa</taxon>
        <taxon>Kinetoplastea</taxon>
        <taxon>Metakinetoplastina</taxon>
        <taxon>Trypanosomatida</taxon>
        <taxon>Trypanosomatidae</taxon>
        <taxon>Trypanosoma</taxon>
        <taxon>Nannomonas</taxon>
    </lineage>
</organism>